<accession>A0ABM1MKT9</accession>
<dbReference type="Proteomes" id="UP000695000">
    <property type="component" value="Unplaced"/>
</dbReference>
<name>A0ABM1MKT9_NICVS</name>
<evidence type="ECO:0000256" key="10">
    <source>
        <dbReference type="PROSITE-ProRule" id="PRU00228"/>
    </source>
</evidence>
<evidence type="ECO:0000256" key="6">
    <source>
        <dbReference type="ARBA" id="ARBA00022771"/>
    </source>
</evidence>
<dbReference type="SMART" id="SM00291">
    <property type="entry name" value="ZnF_ZZ"/>
    <property type="match status" value="1"/>
</dbReference>
<dbReference type="InterPro" id="IPR013083">
    <property type="entry name" value="Znf_RING/FYVE/PHD"/>
</dbReference>
<sequence>MTTSRIKVIRGPNWKWGNQDGGKGTIGTVLEEFSDTQNVVVVKWDNGICSNYRAGYDKMYDLRIIDNSQITTLKQDVPCNCCNTDNIIGMKYQCNSCELYNLCFTCYHTEKHNIDHPFILFTTKTSSGVILSSRISSKQIIHRSGSKYYYRHLPVLGKHYKQILKTTPSIMWNVEDVTVCVGCDKPSSENIIFKPCNHKVACTDCSEMFENCMICRASIKKRVTPNDIVLPNINENRLQKLENMLYQIEDNFYCRICTANIANVLFNCGHCSCTNCSERLEVCHMCRKLITKKMKSL</sequence>
<dbReference type="SUPFAM" id="SSF57850">
    <property type="entry name" value="RING/U-box"/>
    <property type="match status" value="1"/>
</dbReference>
<feature type="domain" description="RING-type" evidence="11">
    <location>
        <begin position="254"/>
        <end position="287"/>
    </location>
</feature>
<dbReference type="InterPro" id="IPR043145">
    <property type="entry name" value="Znf_ZZ_sf"/>
</dbReference>
<dbReference type="Gene3D" id="3.30.60.90">
    <property type="match status" value="1"/>
</dbReference>
<evidence type="ECO:0000256" key="7">
    <source>
        <dbReference type="ARBA" id="ARBA00022786"/>
    </source>
</evidence>
<dbReference type="Pfam" id="PF00569">
    <property type="entry name" value="ZZ"/>
    <property type="match status" value="1"/>
</dbReference>
<dbReference type="PROSITE" id="PS50135">
    <property type="entry name" value="ZF_ZZ_2"/>
    <property type="match status" value="1"/>
</dbReference>
<evidence type="ECO:0000259" key="12">
    <source>
        <dbReference type="PROSITE" id="PS50135"/>
    </source>
</evidence>
<keyword evidence="5" id="KW-0677">Repeat</keyword>
<comment type="subcellular location">
    <subcellularLocation>
        <location evidence="1">Cytoplasm</location>
    </subcellularLocation>
</comment>
<dbReference type="InterPro" id="IPR037252">
    <property type="entry name" value="Mib_Herc2_sf"/>
</dbReference>
<evidence type="ECO:0000313" key="15">
    <source>
        <dbReference type="RefSeq" id="XP_017775189.1"/>
    </source>
</evidence>
<evidence type="ECO:0000256" key="3">
    <source>
        <dbReference type="ARBA" id="ARBA00022490"/>
    </source>
</evidence>
<protein>
    <submittedName>
        <fullName evidence="15">E3 ubiquitin-protein ligase MIB1-like</fullName>
    </submittedName>
</protein>
<dbReference type="SMART" id="SM00184">
    <property type="entry name" value="RING"/>
    <property type="match status" value="2"/>
</dbReference>
<keyword evidence="8" id="KW-0862">Zinc</keyword>
<evidence type="ECO:0000256" key="8">
    <source>
        <dbReference type="ARBA" id="ARBA00022833"/>
    </source>
</evidence>
<organism evidence="14 15">
    <name type="scientific">Nicrophorus vespilloides</name>
    <name type="common">Boreal carrion beetle</name>
    <dbReference type="NCBI Taxonomy" id="110193"/>
    <lineage>
        <taxon>Eukaryota</taxon>
        <taxon>Metazoa</taxon>
        <taxon>Ecdysozoa</taxon>
        <taxon>Arthropoda</taxon>
        <taxon>Hexapoda</taxon>
        <taxon>Insecta</taxon>
        <taxon>Pterygota</taxon>
        <taxon>Neoptera</taxon>
        <taxon>Endopterygota</taxon>
        <taxon>Coleoptera</taxon>
        <taxon>Polyphaga</taxon>
        <taxon>Staphyliniformia</taxon>
        <taxon>Silphidae</taxon>
        <taxon>Nicrophorinae</taxon>
        <taxon>Nicrophorus</taxon>
    </lineage>
</organism>
<evidence type="ECO:0000256" key="4">
    <source>
        <dbReference type="ARBA" id="ARBA00022723"/>
    </source>
</evidence>
<feature type="domain" description="ZZ-type" evidence="12">
    <location>
        <begin position="74"/>
        <end position="126"/>
    </location>
</feature>
<dbReference type="PROSITE" id="PS50089">
    <property type="entry name" value="ZF_RING_2"/>
    <property type="match status" value="1"/>
</dbReference>
<reference evidence="15" key="1">
    <citation type="submission" date="2025-08" db="UniProtKB">
        <authorList>
            <consortium name="RefSeq"/>
        </authorList>
    </citation>
    <scope>IDENTIFICATION</scope>
    <source>
        <tissue evidence="15">Whole Larva</tissue>
    </source>
</reference>
<proteinExistence type="predicted"/>
<keyword evidence="4" id="KW-0479">Metal-binding</keyword>
<dbReference type="InterPro" id="IPR001841">
    <property type="entry name" value="Znf_RING"/>
</dbReference>
<dbReference type="InterPro" id="IPR010606">
    <property type="entry name" value="Mib_Herc2"/>
</dbReference>
<keyword evidence="9" id="KW-0914">Notch signaling pathway</keyword>
<feature type="domain" description="MIB/HERC2" evidence="13">
    <location>
        <begin position="1"/>
        <end position="68"/>
    </location>
</feature>
<dbReference type="Gene3D" id="2.30.30.40">
    <property type="entry name" value="SH3 Domains"/>
    <property type="match status" value="1"/>
</dbReference>
<evidence type="ECO:0000259" key="13">
    <source>
        <dbReference type="PROSITE" id="PS51416"/>
    </source>
</evidence>
<keyword evidence="6 10" id="KW-0863">Zinc-finger</keyword>
<gene>
    <name evidence="15" type="primary">LOC108561666</name>
</gene>
<evidence type="ECO:0000256" key="2">
    <source>
        <dbReference type="ARBA" id="ARBA00004906"/>
    </source>
</evidence>
<dbReference type="SUPFAM" id="SSF159034">
    <property type="entry name" value="Mib/herc2 domain-like"/>
    <property type="match status" value="1"/>
</dbReference>
<keyword evidence="7" id="KW-0833">Ubl conjugation pathway</keyword>
<evidence type="ECO:0000313" key="14">
    <source>
        <dbReference type="Proteomes" id="UP000695000"/>
    </source>
</evidence>
<evidence type="ECO:0000256" key="9">
    <source>
        <dbReference type="ARBA" id="ARBA00022976"/>
    </source>
</evidence>
<dbReference type="PANTHER" id="PTHR24202">
    <property type="entry name" value="E3 UBIQUITIN-PROTEIN LIGASE MIB2"/>
    <property type="match status" value="1"/>
</dbReference>
<dbReference type="PANTHER" id="PTHR24202:SF4">
    <property type="entry name" value="E3 UBIQUITIN-PROTEIN LIGASE MIB2-RELATED"/>
    <property type="match status" value="1"/>
</dbReference>
<keyword evidence="3" id="KW-0963">Cytoplasm</keyword>
<dbReference type="Gene3D" id="3.30.40.10">
    <property type="entry name" value="Zinc/RING finger domain, C3HC4 (zinc finger)"/>
    <property type="match status" value="2"/>
</dbReference>
<evidence type="ECO:0000256" key="1">
    <source>
        <dbReference type="ARBA" id="ARBA00004496"/>
    </source>
</evidence>
<dbReference type="InterPro" id="IPR000433">
    <property type="entry name" value="Znf_ZZ"/>
</dbReference>
<dbReference type="Pfam" id="PF06701">
    <property type="entry name" value="MIB_HERC2"/>
    <property type="match status" value="1"/>
</dbReference>
<evidence type="ECO:0000256" key="5">
    <source>
        <dbReference type="ARBA" id="ARBA00022737"/>
    </source>
</evidence>
<dbReference type="PROSITE" id="PS51416">
    <property type="entry name" value="MIB_HERC2"/>
    <property type="match status" value="1"/>
</dbReference>
<keyword evidence="14" id="KW-1185">Reference proteome</keyword>
<evidence type="ECO:0000259" key="11">
    <source>
        <dbReference type="PROSITE" id="PS50089"/>
    </source>
</evidence>
<dbReference type="RefSeq" id="XP_017775189.1">
    <property type="nucleotide sequence ID" value="XM_017919700.1"/>
</dbReference>
<dbReference type="Pfam" id="PF13920">
    <property type="entry name" value="zf-C3HC4_3"/>
    <property type="match status" value="2"/>
</dbReference>
<dbReference type="GeneID" id="108561666"/>
<comment type="pathway">
    <text evidence="2">Protein modification; protein ubiquitination.</text>
</comment>